<dbReference type="AlphaFoldDB" id="A0A8J6TIG4"/>
<dbReference type="Gene3D" id="3.40.630.30">
    <property type="match status" value="1"/>
</dbReference>
<dbReference type="EMBL" id="JACNJN010000086">
    <property type="protein sequence ID" value="MBC8334964.1"/>
    <property type="molecule type" value="Genomic_DNA"/>
</dbReference>
<evidence type="ECO:0000313" key="11">
    <source>
        <dbReference type="Proteomes" id="UP000614469"/>
    </source>
</evidence>
<reference evidence="10 11" key="1">
    <citation type="submission" date="2020-08" db="EMBL/GenBank/DDBJ databases">
        <title>Bridging the membrane lipid divide: bacteria of the FCB group superphylum have the potential to synthesize archaeal ether lipids.</title>
        <authorList>
            <person name="Villanueva L."/>
            <person name="Von Meijenfeldt F.A.B."/>
            <person name="Westbye A.B."/>
            <person name="Yadav S."/>
            <person name="Hopmans E.C."/>
            <person name="Dutilh B.E."/>
            <person name="Sinninghe Damste J.S."/>
        </authorList>
    </citation>
    <scope>NUCLEOTIDE SEQUENCE [LARGE SCALE GENOMIC DNA]</scope>
    <source>
        <strain evidence="10">NIOZ-UU36</strain>
    </source>
</reference>
<evidence type="ECO:0000256" key="4">
    <source>
        <dbReference type="ARBA" id="ARBA00022679"/>
    </source>
</evidence>
<proteinExistence type="predicted"/>
<evidence type="ECO:0000256" key="8">
    <source>
        <dbReference type="ARBA" id="ARBA00048923"/>
    </source>
</evidence>
<keyword evidence="4" id="KW-0808">Transferase</keyword>
<evidence type="ECO:0000256" key="1">
    <source>
        <dbReference type="ARBA" id="ARBA00011738"/>
    </source>
</evidence>
<sequence length="146" mass="16931">MIIRPLRKEDTDMWLQMRLSLWPDHSETRMRAEMDAWLSESSNATFVAEDTRNILYGFIEVGQRNYAEGCKSSPVGYIEGWYVDKRIRGQGVGKMLVMAAEDWVREQGWAEIASDTWLDNETSIQAHLALGYRETVRLVHFSKKLS</sequence>
<dbReference type="SUPFAM" id="SSF55729">
    <property type="entry name" value="Acyl-CoA N-acyltransferases (Nat)"/>
    <property type="match status" value="1"/>
</dbReference>
<evidence type="ECO:0000256" key="7">
    <source>
        <dbReference type="ARBA" id="ARBA00029660"/>
    </source>
</evidence>
<evidence type="ECO:0000256" key="2">
    <source>
        <dbReference type="ARBA" id="ARBA00012888"/>
    </source>
</evidence>
<feature type="domain" description="N-acetyltransferase" evidence="9">
    <location>
        <begin position="1"/>
        <end position="146"/>
    </location>
</feature>
<gene>
    <name evidence="10" type="ORF">H8E29_06860</name>
</gene>
<organism evidence="10 11">
    <name type="scientific">Candidatus Desulfolinea nitratireducens</name>
    <dbReference type="NCBI Taxonomy" id="2841698"/>
    <lineage>
        <taxon>Bacteria</taxon>
        <taxon>Bacillati</taxon>
        <taxon>Chloroflexota</taxon>
        <taxon>Anaerolineae</taxon>
        <taxon>Anaerolineales</taxon>
        <taxon>Anaerolineales incertae sedis</taxon>
        <taxon>Candidatus Desulfolinea</taxon>
    </lineage>
</organism>
<dbReference type="Pfam" id="PF00583">
    <property type="entry name" value="Acetyltransf_1"/>
    <property type="match status" value="1"/>
</dbReference>
<dbReference type="PANTHER" id="PTHR43072">
    <property type="entry name" value="N-ACETYLTRANSFERASE"/>
    <property type="match status" value="1"/>
</dbReference>
<evidence type="ECO:0000313" key="10">
    <source>
        <dbReference type="EMBL" id="MBC8334964.1"/>
    </source>
</evidence>
<comment type="caution">
    <text evidence="10">The sequence shown here is derived from an EMBL/GenBank/DDBJ whole genome shotgun (WGS) entry which is preliminary data.</text>
</comment>
<dbReference type="NCBIfam" id="NF043067">
    <property type="entry name" value="AAC_6p_group_E"/>
    <property type="match status" value="1"/>
</dbReference>
<evidence type="ECO:0000256" key="5">
    <source>
        <dbReference type="ARBA" id="ARBA00023251"/>
    </source>
</evidence>
<protein>
    <recommendedName>
        <fullName evidence="3">Aminoglycoside N(6')-acetyltransferase type 1</fullName>
        <ecNumber evidence="2">2.3.1.82</ecNumber>
    </recommendedName>
    <alternativeName>
        <fullName evidence="7">Aminoglycoside resistance protein</fullName>
    </alternativeName>
</protein>
<keyword evidence="5" id="KW-0046">Antibiotic resistance</keyword>
<dbReference type="GO" id="GO:0047663">
    <property type="term" value="F:aminoglycoside 6'-N-acetyltransferase activity"/>
    <property type="evidence" value="ECO:0007669"/>
    <property type="project" value="UniProtKB-EC"/>
</dbReference>
<name>A0A8J6TIG4_9CHLR</name>
<keyword evidence="6" id="KW-0012">Acyltransferase</keyword>
<comment type="catalytic activity">
    <reaction evidence="8">
        <text>kanamycin B + acetyl-CoA = N(6')-acetylkanamycin B + CoA + H(+)</text>
        <dbReference type="Rhea" id="RHEA:16449"/>
        <dbReference type="ChEBI" id="CHEBI:15378"/>
        <dbReference type="ChEBI" id="CHEBI:57287"/>
        <dbReference type="ChEBI" id="CHEBI:57288"/>
        <dbReference type="ChEBI" id="CHEBI:58390"/>
        <dbReference type="ChEBI" id="CHEBI:58549"/>
        <dbReference type="EC" id="2.3.1.82"/>
    </reaction>
</comment>
<dbReference type="InterPro" id="IPR000182">
    <property type="entry name" value="GNAT_dom"/>
</dbReference>
<dbReference type="Proteomes" id="UP000614469">
    <property type="component" value="Unassembled WGS sequence"/>
</dbReference>
<dbReference type="GO" id="GO:0046677">
    <property type="term" value="P:response to antibiotic"/>
    <property type="evidence" value="ECO:0007669"/>
    <property type="project" value="UniProtKB-KW"/>
</dbReference>
<evidence type="ECO:0000256" key="3">
    <source>
        <dbReference type="ARBA" id="ARBA00017677"/>
    </source>
</evidence>
<evidence type="ECO:0000256" key="6">
    <source>
        <dbReference type="ARBA" id="ARBA00023315"/>
    </source>
</evidence>
<dbReference type="InterPro" id="IPR024170">
    <property type="entry name" value="Aminoglycoside_N6-AcTrfrase"/>
</dbReference>
<dbReference type="PIRSF" id="PIRSF000452">
    <property type="entry name" value="6-N-acetyltransf"/>
    <property type="match status" value="1"/>
</dbReference>
<accession>A0A8J6TIG4</accession>
<dbReference type="CDD" id="cd04301">
    <property type="entry name" value="NAT_SF"/>
    <property type="match status" value="1"/>
</dbReference>
<dbReference type="EC" id="2.3.1.82" evidence="2"/>
<comment type="subunit">
    <text evidence="1">Homodimer.</text>
</comment>
<dbReference type="InterPro" id="IPR016181">
    <property type="entry name" value="Acyl_CoA_acyltransferase"/>
</dbReference>
<evidence type="ECO:0000259" key="9">
    <source>
        <dbReference type="PROSITE" id="PS51186"/>
    </source>
</evidence>
<dbReference type="PROSITE" id="PS51186">
    <property type="entry name" value="GNAT"/>
    <property type="match status" value="1"/>
</dbReference>